<evidence type="ECO:0000313" key="1">
    <source>
        <dbReference type="Proteomes" id="UP000887581"/>
    </source>
</evidence>
<organism evidence="1 2">
    <name type="scientific">Setaria digitata</name>
    <dbReference type="NCBI Taxonomy" id="48799"/>
    <lineage>
        <taxon>Eukaryota</taxon>
        <taxon>Metazoa</taxon>
        <taxon>Ecdysozoa</taxon>
        <taxon>Nematoda</taxon>
        <taxon>Chromadorea</taxon>
        <taxon>Rhabditida</taxon>
        <taxon>Spirurina</taxon>
        <taxon>Spiruromorpha</taxon>
        <taxon>Filarioidea</taxon>
        <taxon>Setariidae</taxon>
        <taxon>Setaria</taxon>
    </lineage>
</organism>
<reference evidence="2" key="1">
    <citation type="submission" date="2022-11" db="UniProtKB">
        <authorList>
            <consortium name="WormBaseParasite"/>
        </authorList>
    </citation>
    <scope>IDENTIFICATION</scope>
</reference>
<protein>
    <submittedName>
        <fullName evidence="2">Uncharacterized protein</fullName>
    </submittedName>
</protein>
<sequence length="154" mass="16024">MKTIAQENCYYQRSGSSTAARYHYVINPGVEEAALSPIYLMAHSCAIRADHRRLPLCLPVSPTDCLIKSRIDSSDTYLSLGNLSLVDSALKTSGHRDRGTPSVVEDGFVDGSTDTSSCKQLNGSHPLLPASASGAVASAAAAAARAAAVVATEG</sequence>
<dbReference type="AlphaFoldDB" id="A0A915Q416"/>
<dbReference type="Proteomes" id="UP000887581">
    <property type="component" value="Unplaced"/>
</dbReference>
<accession>A0A915Q416</accession>
<evidence type="ECO:0000313" key="2">
    <source>
        <dbReference type="WBParaSite" id="sdigi.contig90.g4088.t1"/>
    </source>
</evidence>
<proteinExistence type="predicted"/>
<keyword evidence="1" id="KW-1185">Reference proteome</keyword>
<dbReference type="WBParaSite" id="sdigi.contig90.g4088.t1">
    <property type="protein sequence ID" value="sdigi.contig90.g4088.t1"/>
    <property type="gene ID" value="sdigi.contig90.g4088"/>
</dbReference>
<name>A0A915Q416_9BILA</name>